<dbReference type="Proteomes" id="UP000682111">
    <property type="component" value="Unassembled WGS sequence"/>
</dbReference>
<evidence type="ECO:0000256" key="3">
    <source>
        <dbReference type="ARBA" id="ARBA00032390"/>
    </source>
</evidence>
<evidence type="ECO:0000313" key="7">
    <source>
        <dbReference type="Proteomes" id="UP000682111"/>
    </source>
</evidence>
<dbReference type="GO" id="GO:0009253">
    <property type="term" value="P:peptidoglycan catabolic process"/>
    <property type="evidence" value="ECO:0007669"/>
    <property type="project" value="InterPro"/>
</dbReference>
<dbReference type="SMART" id="SM00701">
    <property type="entry name" value="PGRP"/>
    <property type="match status" value="1"/>
</dbReference>
<reference evidence="6" key="1">
    <citation type="submission" date="2021-03" db="EMBL/GenBank/DDBJ databases">
        <title>Antimicrobial resistance genes in bacteria isolated from Japanese honey, and their potential for conferring macrolide and lincosamide resistance in the American foulbrood pathogen Paenibacillus larvae.</title>
        <authorList>
            <person name="Okamoto M."/>
            <person name="Kumagai M."/>
            <person name="Kanamori H."/>
            <person name="Takamatsu D."/>
        </authorList>
    </citation>
    <scope>NUCLEOTIDE SEQUENCE</scope>
    <source>
        <strain evidence="6">J27TS8</strain>
    </source>
</reference>
<dbReference type="InterPro" id="IPR002502">
    <property type="entry name" value="Amidase_domain"/>
</dbReference>
<dbReference type="InterPro" id="IPR015510">
    <property type="entry name" value="PGRP"/>
</dbReference>
<evidence type="ECO:0000256" key="1">
    <source>
        <dbReference type="ARBA" id="ARBA00007553"/>
    </source>
</evidence>
<proteinExistence type="inferred from homology"/>
<protein>
    <recommendedName>
        <fullName evidence="3">Autolysin</fullName>
    </recommendedName>
    <alternativeName>
        <fullName evidence="2">Cell wall hydrolase</fullName>
    </alternativeName>
</protein>
<organism evidence="6 7">
    <name type="scientific">Robertmurraya siralis</name>
    <dbReference type="NCBI Taxonomy" id="77777"/>
    <lineage>
        <taxon>Bacteria</taxon>
        <taxon>Bacillati</taxon>
        <taxon>Bacillota</taxon>
        <taxon>Bacilli</taxon>
        <taxon>Bacillales</taxon>
        <taxon>Bacillaceae</taxon>
        <taxon>Robertmurraya</taxon>
    </lineage>
</organism>
<dbReference type="InterPro" id="IPR036505">
    <property type="entry name" value="Amidase/PGRP_sf"/>
</dbReference>
<dbReference type="PANTHER" id="PTHR11022:SF41">
    <property type="entry name" value="PEPTIDOGLYCAN-RECOGNITION PROTEIN LC-RELATED"/>
    <property type="match status" value="1"/>
</dbReference>
<comment type="caution">
    <text evidence="6">The sequence shown here is derived from an EMBL/GenBank/DDBJ whole genome shotgun (WGS) entry which is preliminary data.</text>
</comment>
<evidence type="ECO:0000259" key="5">
    <source>
        <dbReference type="SMART" id="SM00701"/>
    </source>
</evidence>
<dbReference type="SUPFAM" id="SSF55846">
    <property type="entry name" value="N-acetylmuramoyl-L-alanine amidase-like"/>
    <property type="match status" value="1"/>
</dbReference>
<dbReference type="EMBL" id="BORC01000001">
    <property type="protein sequence ID" value="GIN60546.1"/>
    <property type="molecule type" value="Genomic_DNA"/>
</dbReference>
<dbReference type="CDD" id="cd06583">
    <property type="entry name" value="PGRP"/>
    <property type="match status" value="1"/>
</dbReference>
<dbReference type="SMART" id="SM00644">
    <property type="entry name" value="Ami_2"/>
    <property type="match status" value="1"/>
</dbReference>
<name>A0A920BSD0_9BACI</name>
<evidence type="ECO:0000256" key="2">
    <source>
        <dbReference type="ARBA" id="ARBA00030881"/>
    </source>
</evidence>
<dbReference type="AlphaFoldDB" id="A0A920BSD0"/>
<feature type="domain" description="N-acetylmuramoyl-L-alanine amidase" evidence="4">
    <location>
        <begin position="9"/>
        <end position="135"/>
    </location>
</feature>
<dbReference type="Gene3D" id="3.40.80.10">
    <property type="entry name" value="Peptidoglycan recognition protein-like"/>
    <property type="match status" value="1"/>
</dbReference>
<dbReference type="RefSeq" id="WP_244988886.1">
    <property type="nucleotide sequence ID" value="NZ_BORC01000001.1"/>
</dbReference>
<accession>A0A920BSD0</accession>
<dbReference type="Pfam" id="PF01510">
    <property type="entry name" value="Amidase_2"/>
    <property type="match status" value="1"/>
</dbReference>
<comment type="similarity">
    <text evidence="1">Belongs to the N-acetylmuramoyl-L-alanine amidase 2 family.</text>
</comment>
<evidence type="ECO:0000259" key="4">
    <source>
        <dbReference type="SMART" id="SM00644"/>
    </source>
</evidence>
<dbReference type="InterPro" id="IPR006619">
    <property type="entry name" value="PGRP_domain_met/bac"/>
</dbReference>
<dbReference type="GO" id="GO:0008270">
    <property type="term" value="F:zinc ion binding"/>
    <property type="evidence" value="ECO:0007669"/>
    <property type="project" value="InterPro"/>
</dbReference>
<dbReference type="GO" id="GO:0008745">
    <property type="term" value="F:N-acetylmuramoyl-L-alanine amidase activity"/>
    <property type="evidence" value="ECO:0007669"/>
    <property type="project" value="InterPro"/>
</dbReference>
<feature type="domain" description="Peptidoglycan recognition protein family" evidence="5">
    <location>
        <begin position="1"/>
        <end position="129"/>
    </location>
</feature>
<dbReference type="PANTHER" id="PTHR11022">
    <property type="entry name" value="PEPTIDOGLYCAN RECOGNITION PROTEIN"/>
    <property type="match status" value="1"/>
</dbReference>
<gene>
    <name evidence="6" type="ORF">J27TS8_05390</name>
</gene>
<keyword evidence="7" id="KW-1185">Reference proteome</keyword>
<evidence type="ECO:0000313" key="6">
    <source>
        <dbReference type="EMBL" id="GIN60546.1"/>
    </source>
</evidence>
<sequence>MQIEKPKLAFKGKLTPIKKVTKVVCHHPAHPTWGIMEIHNYHKNSKGWAGIGYNYLICKNGRIQEGRGKNVGAHCSGRNSDTLGVCFQGDFDKQQMTDAQVKAGGWLIAKLIKEHGLQINDVLGHRDLAATACPGKNFRMADLKAEILANLNPKTKTSERKLSGMKPNWKDWQWKEAAEIYKKARVKGILSSDEWEKKATAKNLTFDEIEYLNLVLNGRLL</sequence>